<dbReference type="GO" id="GO:0016829">
    <property type="term" value="F:lyase activity"/>
    <property type="evidence" value="ECO:0007669"/>
    <property type="project" value="UniProtKB-KW"/>
</dbReference>
<dbReference type="EC" id="3.5.1.2" evidence="10"/>
<evidence type="ECO:0000313" key="14">
    <source>
        <dbReference type="Proteomes" id="UP000228945"/>
    </source>
</evidence>
<reference evidence="13 14" key="1">
    <citation type="submission" date="2017-10" db="EMBL/GenBank/DDBJ databases">
        <title>Genome sequence of Caulobacter mirabilis FWC38.</title>
        <authorList>
            <person name="Fiebig A."/>
            <person name="Crosson S."/>
        </authorList>
    </citation>
    <scope>NUCLEOTIDE SEQUENCE [LARGE SCALE GENOMIC DNA]</scope>
    <source>
        <strain evidence="13 14">FWC 38</strain>
    </source>
</reference>
<dbReference type="UniPathway" id="UPA00031">
    <property type="reaction ID" value="UER00010"/>
</dbReference>
<keyword evidence="10" id="KW-0963">Cytoplasm</keyword>
<dbReference type="PIRSF" id="PIRSF000495">
    <property type="entry name" value="Amidotransf_hisH"/>
    <property type="match status" value="1"/>
</dbReference>
<keyword evidence="6 10" id="KW-0368">Histidine biosynthesis</keyword>
<dbReference type="Pfam" id="PF00117">
    <property type="entry name" value="GATase"/>
    <property type="match status" value="1"/>
</dbReference>
<comment type="subunit">
    <text evidence="2 10">Heterodimer of HisH and HisF.</text>
</comment>
<evidence type="ECO:0000256" key="9">
    <source>
        <dbReference type="ARBA" id="ARBA00049534"/>
    </source>
</evidence>
<keyword evidence="14" id="KW-1185">Reference proteome</keyword>
<gene>
    <name evidence="10" type="primary">hisH</name>
    <name evidence="13" type="ORF">CSW64_20770</name>
</gene>
<dbReference type="PANTHER" id="PTHR42701:SF1">
    <property type="entry name" value="IMIDAZOLE GLYCEROL PHOSPHATE SYNTHASE SUBUNIT HISH"/>
    <property type="match status" value="1"/>
</dbReference>
<evidence type="ECO:0000256" key="8">
    <source>
        <dbReference type="ARBA" id="ARBA00047838"/>
    </source>
</evidence>
<comment type="catalytic activity">
    <reaction evidence="8 10">
        <text>5-[(5-phospho-1-deoxy-D-ribulos-1-ylimino)methylamino]-1-(5-phospho-beta-D-ribosyl)imidazole-4-carboxamide + L-glutamine = D-erythro-1-(imidazol-4-yl)glycerol 3-phosphate + 5-amino-1-(5-phospho-beta-D-ribosyl)imidazole-4-carboxamide + L-glutamate + H(+)</text>
        <dbReference type="Rhea" id="RHEA:24793"/>
        <dbReference type="ChEBI" id="CHEBI:15378"/>
        <dbReference type="ChEBI" id="CHEBI:29985"/>
        <dbReference type="ChEBI" id="CHEBI:58278"/>
        <dbReference type="ChEBI" id="CHEBI:58359"/>
        <dbReference type="ChEBI" id="CHEBI:58475"/>
        <dbReference type="ChEBI" id="CHEBI:58525"/>
        <dbReference type="EC" id="4.3.2.10"/>
    </reaction>
</comment>
<evidence type="ECO:0000256" key="2">
    <source>
        <dbReference type="ARBA" id="ARBA00011152"/>
    </source>
</evidence>
<dbReference type="GO" id="GO:0005737">
    <property type="term" value="C:cytoplasm"/>
    <property type="evidence" value="ECO:0007669"/>
    <property type="project" value="UniProtKB-SubCell"/>
</dbReference>
<evidence type="ECO:0000256" key="7">
    <source>
        <dbReference type="ARBA" id="ARBA00023239"/>
    </source>
</evidence>
<name>A0A2D2B363_9CAUL</name>
<dbReference type="RefSeq" id="WP_099623894.1">
    <property type="nucleotide sequence ID" value="NZ_CP024201.1"/>
</dbReference>
<evidence type="ECO:0000256" key="1">
    <source>
        <dbReference type="ARBA" id="ARBA00005091"/>
    </source>
</evidence>
<comment type="catalytic activity">
    <reaction evidence="9 10">
        <text>L-glutamine + H2O = L-glutamate + NH4(+)</text>
        <dbReference type="Rhea" id="RHEA:15889"/>
        <dbReference type="ChEBI" id="CHEBI:15377"/>
        <dbReference type="ChEBI" id="CHEBI:28938"/>
        <dbReference type="ChEBI" id="CHEBI:29985"/>
        <dbReference type="ChEBI" id="CHEBI:58359"/>
        <dbReference type="EC" id="3.5.1.2"/>
    </reaction>
</comment>
<feature type="active site" description="Nucleophile" evidence="10 11">
    <location>
        <position position="88"/>
    </location>
</feature>
<dbReference type="OrthoDB" id="9807137at2"/>
<keyword evidence="5 10" id="KW-0315">Glutamine amidotransferase</keyword>
<feature type="domain" description="Glutamine amidotransferase" evidence="12">
    <location>
        <begin position="15"/>
        <end position="210"/>
    </location>
</feature>
<dbReference type="GO" id="GO:0000105">
    <property type="term" value="P:L-histidine biosynthetic process"/>
    <property type="evidence" value="ECO:0007669"/>
    <property type="project" value="UniProtKB-UniRule"/>
</dbReference>
<dbReference type="GO" id="GO:0004359">
    <property type="term" value="F:glutaminase activity"/>
    <property type="evidence" value="ECO:0007669"/>
    <property type="project" value="UniProtKB-EC"/>
</dbReference>
<dbReference type="EC" id="4.3.2.10" evidence="10"/>
<comment type="pathway">
    <text evidence="1 10">Amino-acid biosynthesis; L-histidine biosynthesis; L-histidine from 5-phospho-alpha-D-ribose 1-diphosphate: step 5/9.</text>
</comment>
<evidence type="ECO:0000256" key="3">
    <source>
        <dbReference type="ARBA" id="ARBA00022605"/>
    </source>
</evidence>
<evidence type="ECO:0000256" key="11">
    <source>
        <dbReference type="PIRSR" id="PIRSR000495-1"/>
    </source>
</evidence>
<dbReference type="AlphaFoldDB" id="A0A2D2B363"/>
<dbReference type="Gene3D" id="3.40.50.880">
    <property type="match status" value="1"/>
</dbReference>
<evidence type="ECO:0000313" key="13">
    <source>
        <dbReference type="EMBL" id="ATQ44646.1"/>
    </source>
</evidence>
<feature type="active site" evidence="10 11">
    <location>
        <position position="196"/>
    </location>
</feature>
<sequence>MQSVALIDYGSGNLRSAEKALRRAAEQLTTSVDILVTADPDRVAAADRLVLPGVGAFAACMNALAAREGLVEAMTAAVTRGAPFLGVCVGMQLLATRGLEFGETPGLGWIPGEVARLRPSDPAAKVPHMGWNALGDLDAGRPLLAGLGPTPHMYFTHSFAFAPADPAHVIATTDHGGRFTAAVARDNVMGVQFHPEKSQGPGLRLLQNFLETSA</sequence>
<protein>
    <recommendedName>
        <fullName evidence="10">Imidazole glycerol phosphate synthase subunit HisH</fullName>
        <ecNumber evidence="10">4.3.2.10</ecNumber>
    </recommendedName>
    <alternativeName>
        <fullName evidence="10">IGP synthase glutaminase subunit</fullName>
        <ecNumber evidence="10">3.5.1.2</ecNumber>
    </alternativeName>
    <alternativeName>
        <fullName evidence="10">IGP synthase subunit HisH</fullName>
    </alternativeName>
    <alternativeName>
        <fullName evidence="10">ImGP synthase subunit HisH</fullName>
        <shortName evidence="10">IGPS subunit HisH</shortName>
    </alternativeName>
</protein>
<keyword evidence="4 10" id="KW-0378">Hydrolase</keyword>
<dbReference type="InterPro" id="IPR017926">
    <property type="entry name" value="GATASE"/>
</dbReference>
<dbReference type="InterPro" id="IPR029062">
    <property type="entry name" value="Class_I_gatase-like"/>
</dbReference>
<dbReference type="PROSITE" id="PS51273">
    <property type="entry name" value="GATASE_TYPE_1"/>
    <property type="match status" value="1"/>
</dbReference>
<keyword evidence="3 10" id="KW-0028">Amino-acid biosynthesis</keyword>
<evidence type="ECO:0000256" key="6">
    <source>
        <dbReference type="ARBA" id="ARBA00023102"/>
    </source>
</evidence>
<evidence type="ECO:0000256" key="10">
    <source>
        <dbReference type="HAMAP-Rule" id="MF_00278"/>
    </source>
</evidence>
<feature type="active site" evidence="10 11">
    <location>
        <position position="194"/>
    </location>
</feature>
<dbReference type="NCBIfam" id="TIGR01855">
    <property type="entry name" value="IMP_synth_hisH"/>
    <property type="match status" value="1"/>
</dbReference>
<dbReference type="PANTHER" id="PTHR42701">
    <property type="entry name" value="IMIDAZOLE GLYCEROL PHOSPHATE SYNTHASE SUBUNIT HISH"/>
    <property type="match status" value="1"/>
</dbReference>
<evidence type="ECO:0000256" key="4">
    <source>
        <dbReference type="ARBA" id="ARBA00022801"/>
    </source>
</evidence>
<dbReference type="KEGG" id="cmb:CSW64_20770"/>
<comment type="function">
    <text evidence="10">IGPS catalyzes the conversion of PRFAR and glutamine to IGP, AICAR and glutamate. The HisH subunit catalyzes the hydrolysis of glutamine to glutamate and ammonia as part of the synthesis of IGP and AICAR. The resulting ammonia molecule is channeled to the active site of HisF.</text>
</comment>
<evidence type="ECO:0000259" key="12">
    <source>
        <dbReference type="Pfam" id="PF00117"/>
    </source>
</evidence>
<keyword evidence="7 10" id="KW-0456">Lyase</keyword>
<dbReference type="HAMAP" id="MF_00278">
    <property type="entry name" value="HisH"/>
    <property type="match status" value="1"/>
</dbReference>
<evidence type="ECO:0000256" key="5">
    <source>
        <dbReference type="ARBA" id="ARBA00022962"/>
    </source>
</evidence>
<proteinExistence type="inferred from homology"/>
<dbReference type="InterPro" id="IPR010139">
    <property type="entry name" value="Imidazole-glycPsynth_HisH"/>
</dbReference>
<dbReference type="Proteomes" id="UP000228945">
    <property type="component" value="Chromosome"/>
</dbReference>
<accession>A0A2D2B363</accession>
<dbReference type="CDD" id="cd01748">
    <property type="entry name" value="GATase1_IGP_Synthase"/>
    <property type="match status" value="1"/>
</dbReference>
<comment type="subcellular location">
    <subcellularLocation>
        <location evidence="10">Cytoplasm</location>
    </subcellularLocation>
</comment>
<dbReference type="SUPFAM" id="SSF52317">
    <property type="entry name" value="Class I glutamine amidotransferase-like"/>
    <property type="match status" value="1"/>
</dbReference>
<dbReference type="GO" id="GO:0000107">
    <property type="term" value="F:imidazoleglycerol-phosphate synthase activity"/>
    <property type="evidence" value="ECO:0007669"/>
    <property type="project" value="UniProtKB-UniRule"/>
</dbReference>
<dbReference type="EMBL" id="CP024201">
    <property type="protein sequence ID" value="ATQ44646.1"/>
    <property type="molecule type" value="Genomic_DNA"/>
</dbReference>
<organism evidence="13 14">
    <name type="scientific">Caulobacter mirabilis</name>
    <dbReference type="NCBI Taxonomy" id="69666"/>
    <lineage>
        <taxon>Bacteria</taxon>
        <taxon>Pseudomonadati</taxon>
        <taxon>Pseudomonadota</taxon>
        <taxon>Alphaproteobacteria</taxon>
        <taxon>Caulobacterales</taxon>
        <taxon>Caulobacteraceae</taxon>
        <taxon>Caulobacter</taxon>
    </lineage>
</organism>